<feature type="region of interest" description="Disordered" evidence="1">
    <location>
        <begin position="1"/>
        <end position="64"/>
    </location>
</feature>
<dbReference type="Ensembl" id="ENSANAT00000051421.1">
    <property type="protein sequence ID" value="ENSANAP00000033364.1"/>
    <property type="gene ID" value="ENSANAG00000034359.1"/>
</dbReference>
<keyword evidence="2" id="KW-0472">Membrane</keyword>
<evidence type="ECO:0000256" key="1">
    <source>
        <dbReference type="SAM" id="MobiDB-lite"/>
    </source>
</evidence>
<evidence type="ECO:0000313" key="3">
    <source>
        <dbReference type="Ensembl" id="ENSANAP00000033364.1"/>
    </source>
</evidence>
<dbReference type="AlphaFoldDB" id="A0A2K5EJK8"/>
<proteinExistence type="predicted"/>
<reference evidence="3" key="1">
    <citation type="submission" date="2025-08" db="UniProtKB">
        <authorList>
            <consortium name="Ensembl"/>
        </authorList>
    </citation>
    <scope>IDENTIFICATION</scope>
</reference>
<accession>A0A2K5EJK8</accession>
<protein>
    <submittedName>
        <fullName evidence="3">Uncharacterized protein</fullName>
    </submittedName>
</protein>
<reference evidence="3" key="2">
    <citation type="submission" date="2025-09" db="UniProtKB">
        <authorList>
            <consortium name="Ensembl"/>
        </authorList>
    </citation>
    <scope>IDENTIFICATION</scope>
</reference>
<evidence type="ECO:0000256" key="2">
    <source>
        <dbReference type="SAM" id="Phobius"/>
    </source>
</evidence>
<feature type="compositionally biased region" description="Gly residues" evidence="1">
    <location>
        <begin position="42"/>
        <end position="52"/>
    </location>
</feature>
<sequence>MRKLFQLRETPGPGGQGLPRRGVGGSRVPQTGRGSEEDPQGGPKGRCRGGGTLPDAREPDVDAGDRKNRLYIARKRLVPYFCWNMEPIETFKMCTATLLFIMLCIIKGFYWQKTCFPTMQILKQ</sequence>
<name>A0A2K5EJK8_AOTNA</name>
<evidence type="ECO:0000313" key="4">
    <source>
        <dbReference type="Proteomes" id="UP000233020"/>
    </source>
</evidence>
<organism evidence="3 4">
    <name type="scientific">Aotus nancymaae</name>
    <name type="common">Ma's night monkey</name>
    <dbReference type="NCBI Taxonomy" id="37293"/>
    <lineage>
        <taxon>Eukaryota</taxon>
        <taxon>Metazoa</taxon>
        <taxon>Chordata</taxon>
        <taxon>Craniata</taxon>
        <taxon>Vertebrata</taxon>
        <taxon>Euteleostomi</taxon>
        <taxon>Mammalia</taxon>
        <taxon>Eutheria</taxon>
        <taxon>Euarchontoglires</taxon>
        <taxon>Primates</taxon>
        <taxon>Haplorrhini</taxon>
        <taxon>Platyrrhini</taxon>
        <taxon>Aotidae</taxon>
        <taxon>Aotus</taxon>
    </lineage>
</organism>
<keyword evidence="2" id="KW-1133">Transmembrane helix</keyword>
<keyword evidence="2" id="KW-0812">Transmembrane</keyword>
<keyword evidence="4" id="KW-1185">Reference proteome</keyword>
<feature type="transmembrane region" description="Helical" evidence="2">
    <location>
        <begin position="93"/>
        <end position="111"/>
    </location>
</feature>
<feature type="compositionally biased region" description="Basic and acidic residues" evidence="1">
    <location>
        <begin position="55"/>
        <end position="64"/>
    </location>
</feature>
<feature type="compositionally biased region" description="Gly residues" evidence="1">
    <location>
        <begin position="12"/>
        <end position="25"/>
    </location>
</feature>
<dbReference type="Proteomes" id="UP000233020">
    <property type="component" value="Unplaced"/>
</dbReference>
<dbReference type="GeneTree" id="ENSGT00940000166698"/>